<protein>
    <recommendedName>
        <fullName evidence="1">DNA (cytosine-5-)-methyltransferase</fullName>
        <ecNumber evidence="1">2.1.1.37</ecNumber>
    </recommendedName>
</protein>
<dbReference type="EMBL" id="BMIH01000008">
    <property type="protein sequence ID" value="GGB43250.1"/>
    <property type="molecule type" value="Genomic_DNA"/>
</dbReference>
<dbReference type="GO" id="GO:0003677">
    <property type="term" value="F:DNA binding"/>
    <property type="evidence" value="ECO:0007669"/>
    <property type="project" value="TreeGrafter"/>
</dbReference>
<comment type="caution">
    <text evidence="9">The sequence shown here is derived from an EMBL/GenBank/DDBJ whole genome shotgun (WGS) entry which is preliminary data.</text>
</comment>
<dbReference type="GO" id="GO:0032259">
    <property type="term" value="P:methylation"/>
    <property type="evidence" value="ECO:0007669"/>
    <property type="project" value="UniProtKB-KW"/>
</dbReference>
<keyword evidence="3 7" id="KW-0808">Transferase</keyword>
<evidence type="ECO:0000256" key="1">
    <source>
        <dbReference type="ARBA" id="ARBA00011975"/>
    </source>
</evidence>
<evidence type="ECO:0000313" key="10">
    <source>
        <dbReference type="Proteomes" id="UP000623067"/>
    </source>
</evidence>
<feature type="active site" evidence="7">
    <location>
        <position position="81"/>
    </location>
</feature>
<dbReference type="AlphaFoldDB" id="A0A916TFR0"/>
<dbReference type="GO" id="GO:0003886">
    <property type="term" value="F:DNA (cytosine-5-)-methyltransferase activity"/>
    <property type="evidence" value="ECO:0007669"/>
    <property type="project" value="UniProtKB-EC"/>
</dbReference>
<dbReference type="PRINTS" id="PR00105">
    <property type="entry name" value="C5METTRFRASE"/>
</dbReference>
<gene>
    <name evidence="9" type="primary">ddeI</name>
    <name evidence="9" type="ORF">GCM10011380_35910</name>
</gene>
<dbReference type="Pfam" id="PF00145">
    <property type="entry name" value="DNA_methylase"/>
    <property type="match status" value="1"/>
</dbReference>
<comment type="similarity">
    <text evidence="7 8">Belongs to the class I-like SAM-binding methyltransferase superfamily. C5-methyltransferase family.</text>
</comment>
<proteinExistence type="inferred from homology"/>
<evidence type="ECO:0000256" key="5">
    <source>
        <dbReference type="ARBA" id="ARBA00022747"/>
    </source>
</evidence>
<evidence type="ECO:0000256" key="2">
    <source>
        <dbReference type="ARBA" id="ARBA00022603"/>
    </source>
</evidence>
<dbReference type="GO" id="GO:0044027">
    <property type="term" value="P:negative regulation of gene expression via chromosomal CpG island methylation"/>
    <property type="evidence" value="ECO:0007669"/>
    <property type="project" value="TreeGrafter"/>
</dbReference>
<keyword evidence="4 7" id="KW-0949">S-adenosyl-L-methionine</keyword>
<dbReference type="InterPro" id="IPR050390">
    <property type="entry name" value="C5-Methyltransferase"/>
</dbReference>
<dbReference type="PANTHER" id="PTHR10629:SF52">
    <property type="entry name" value="DNA (CYTOSINE-5)-METHYLTRANSFERASE 1"/>
    <property type="match status" value="1"/>
</dbReference>
<dbReference type="InterPro" id="IPR001525">
    <property type="entry name" value="C5_MeTfrase"/>
</dbReference>
<dbReference type="RefSeq" id="WP_188661208.1">
    <property type="nucleotide sequence ID" value="NZ_BMIH01000008.1"/>
</dbReference>
<name>A0A916TFR0_9SPHN</name>
<dbReference type="Gene3D" id="3.40.50.150">
    <property type="entry name" value="Vaccinia Virus protein VP39"/>
    <property type="match status" value="1"/>
</dbReference>
<dbReference type="Gene3D" id="3.90.120.10">
    <property type="entry name" value="DNA Methylase, subunit A, domain 2"/>
    <property type="match status" value="1"/>
</dbReference>
<dbReference type="CDD" id="cd00315">
    <property type="entry name" value="Cyt_C5_DNA_methylase"/>
    <property type="match status" value="1"/>
</dbReference>
<dbReference type="GO" id="GO:0009307">
    <property type="term" value="P:DNA restriction-modification system"/>
    <property type="evidence" value="ECO:0007669"/>
    <property type="project" value="UniProtKB-KW"/>
</dbReference>
<dbReference type="PROSITE" id="PS51679">
    <property type="entry name" value="SAM_MT_C5"/>
    <property type="match status" value="1"/>
</dbReference>
<reference evidence="9" key="1">
    <citation type="journal article" date="2014" name="Int. J. Syst. Evol. Microbiol.">
        <title>Complete genome sequence of Corynebacterium casei LMG S-19264T (=DSM 44701T), isolated from a smear-ripened cheese.</title>
        <authorList>
            <consortium name="US DOE Joint Genome Institute (JGI-PGF)"/>
            <person name="Walter F."/>
            <person name="Albersmeier A."/>
            <person name="Kalinowski J."/>
            <person name="Ruckert C."/>
        </authorList>
    </citation>
    <scope>NUCLEOTIDE SEQUENCE</scope>
    <source>
        <strain evidence="9">CGMCC 1.15330</strain>
    </source>
</reference>
<keyword evidence="5" id="KW-0680">Restriction system</keyword>
<evidence type="ECO:0000256" key="3">
    <source>
        <dbReference type="ARBA" id="ARBA00022679"/>
    </source>
</evidence>
<evidence type="ECO:0000256" key="4">
    <source>
        <dbReference type="ARBA" id="ARBA00022691"/>
    </source>
</evidence>
<comment type="catalytic activity">
    <reaction evidence="6">
        <text>a 2'-deoxycytidine in DNA + S-adenosyl-L-methionine = a 5-methyl-2'-deoxycytidine in DNA + S-adenosyl-L-homocysteine + H(+)</text>
        <dbReference type="Rhea" id="RHEA:13681"/>
        <dbReference type="Rhea" id="RHEA-COMP:11369"/>
        <dbReference type="Rhea" id="RHEA-COMP:11370"/>
        <dbReference type="ChEBI" id="CHEBI:15378"/>
        <dbReference type="ChEBI" id="CHEBI:57856"/>
        <dbReference type="ChEBI" id="CHEBI:59789"/>
        <dbReference type="ChEBI" id="CHEBI:85452"/>
        <dbReference type="ChEBI" id="CHEBI:85454"/>
        <dbReference type="EC" id="2.1.1.37"/>
    </reaction>
</comment>
<dbReference type="InterPro" id="IPR029063">
    <property type="entry name" value="SAM-dependent_MTases_sf"/>
</dbReference>
<evidence type="ECO:0000256" key="7">
    <source>
        <dbReference type="PROSITE-ProRule" id="PRU01016"/>
    </source>
</evidence>
<dbReference type="NCBIfam" id="TIGR00675">
    <property type="entry name" value="dcm"/>
    <property type="match status" value="1"/>
</dbReference>
<sequence>MTDKPRVLDLFSGAGGIAEGFRSAGFQIVGGIDSWAPAVETFSANFPEAVGIEADLRKVTAADVTAEIDGKIDIIVGGPSCQGFSTSGGLSRATGRDSSDPRNKLFLNYVDLVEDLEPSWIVFENVPGLLLYDQGRVALEIVAAFREIGYSLLPVILLAADYGVPQLRRRLFFIGNRTGSEVSFPEPTHGNANLWADYALPFAHLSRLGHGKSHDVAQHVSFADACSDLPILGEGESLDGVAYRTRAMTAYQRLMRKGSKTVGQHTAADLPALDRLAAQTLAPGQNWRDIPIDDLPDRFKKIRRYDATTLLKRLRPDAPAYTITTKFNEATTGAFIHPSQPRTLSLREAARLQSFPDRFAFSGSVSQVRHQIGNAVPPLLAQAIAEAIYPQAMQDCFARKVEPIRDRLMIQPSLTDGDILRLRAPRRPAAGVPAELVA</sequence>
<dbReference type="Proteomes" id="UP000623067">
    <property type="component" value="Unassembled WGS sequence"/>
</dbReference>
<dbReference type="PANTHER" id="PTHR10629">
    <property type="entry name" value="CYTOSINE-SPECIFIC METHYLTRANSFERASE"/>
    <property type="match status" value="1"/>
</dbReference>
<keyword evidence="2 7" id="KW-0489">Methyltransferase</keyword>
<evidence type="ECO:0000256" key="6">
    <source>
        <dbReference type="ARBA" id="ARBA00047422"/>
    </source>
</evidence>
<organism evidence="9 10">
    <name type="scientific">Sphingomonas metalli</name>
    <dbReference type="NCBI Taxonomy" id="1779358"/>
    <lineage>
        <taxon>Bacteria</taxon>
        <taxon>Pseudomonadati</taxon>
        <taxon>Pseudomonadota</taxon>
        <taxon>Alphaproteobacteria</taxon>
        <taxon>Sphingomonadales</taxon>
        <taxon>Sphingomonadaceae</taxon>
        <taxon>Sphingomonas</taxon>
    </lineage>
</organism>
<reference evidence="9" key="2">
    <citation type="submission" date="2020-09" db="EMBL/GenBank/DDBJ databases">
        <authorList>
            <person name="Sun Q."/>
            <person name="Zhou Y."/>
        </authorList>
    </citation>
    <scope>NUCLEOTIDE SEQUENCE</scope>
    <source>
        <strain evidence="9">CGMCC 1.15330</strain>
    </source>
</reference>
<keyword evidence="10" id="KW-1185">Reference proteome</keyword>
<evidence type="ECO:0000256" key="8">
    <source>
        <dbReference type="RuleBase" id="RU000416"/>
    </source>
</evidence>
<dbReference type="SUPFAM" id="SSF53335">
    <property type="entry name" value="S-adenosyl-L-methionine-dependent methyltransferases"/>
    <property type="match status" value="1"/>
</dbReference>
<accession>A0A916TFR0</accession>
<evidence type="ECO:0000313" key="9">
    <source>
        <dbReference type="EMBL" id="GGB43250.1"/>
    </source>
</evidence>
<dbReference type="EC" id="2.1.1.37" evidence="1"/>